<evidence type="ECO:0000313" key="1">
    <source>
        <dbReference type="EMBL" id="WIM96183.1"/>
    </source>
</evidence>
<name>A0ABY8WGL0_9ACTN</name>
<gene>
    <name evidence="1" type="ORF">ACTOB_008351</name>
</gene>
<dbReference type="Proteomes" id="UP001240150">
    <property type="component" value="Chromosome"/>
</dbReference>
<keyword evidence="2" id="KW-1185">Reference proteome</keyword>
<reference evidence="1 2" key="1">
    <citation type="submission" date="2023-06" db="EMBL/GenBank/DDBJ databases">
        <authorList>
            <person name="Yushchuk O."/>
            <person name="Binda E."/>
            <person name="Ruckert-Reed C."/>
            <person name="Fedorenko V."/>
            <person name="Kalinowski J."/>
            <person name="Marinelli F."/>
        </authorList>
    </citation>
    <scope>NUCLEOTIDE SEQUENCE [LARGE SCALE GENOMIC DNA]</scope>
    <source>
        <strain evidence="1 2">NRRL 3884</strain>
    </source>
</reference>
<sequence length="191" mass="20688">MDFSERLRRLSSAGIEVIELFSADDGRVTPVSVASAVTSCGADSGRVDRAIDDADPDRIVEGNAAWAELAQQFSLSGSDGTFLLAIDTAGGEDSSYEWFRVRLTDQWDLMGRGAAEGVLGGGWGIPEFRMHSLDGEVLLAASWYETCFSVLAVPRPYRAAVLRGEAEYLLTRRPSAGREALLRRWLARGAG</sequence>
<accession>A0ABY8WGL0</accession>
<evidence type="ECO:0000313" key="2">
    <source>
        <dbReference type="Proteomes" id="UP001240150"/>
    </source>
</evidence>
<dbReference type="RefSeq" id="WP_284917477.1">
    <property type="nucleotide sequence ID" value="NZ_CP126980.1"/>
</dbReference>
<dbReference type="EMBL" id="CP126980">
    <property type="protein sequence ID" value="WIM96183.1"/>
    <property type="molecule type" value="Genomic_DNA"/>
</dbReference>
<protein>
    <submittedName>
        <fullName evidence="1">Uncharacterized protein</fullName>
    </submittedName>
</protein>
<organism evidence="1 2">
    <name type="scientific">Actinoplanes oblitus</name>
    <dbReference type="NCBI Taxonomy" id="3040509"/>
    <lineage>
        <taxon>Bacteria</taxon>
        <taxon>Bacillati</taxon>
        <taxon>Actinomycetota</taxon>
        <taxon>Actinomycetes</taxon>
        <taxon>Micromonosporales</taxon>
        <taxon>Micromonosporaceae</taxon>
        <taxon>Actinoplanes</taxon>
    </lineage>
</organism>
<proteinExistence type="predicted"/>